<keyword evidence="8" id="KW-1185">Reference proteome</keyword>
<dbReference type="HAMAP" id="MF_01600">
    <property type="entry name" value="UPF0182"/>
    <property type="match status" value="1"/>
</dbReference>
<feature type="transmembrane region" description="Helical" evidence="5">
    <location>
        <begin position="152"/>
        <end position="182"/>
    </location>
</feature>
<feature type="region of interest" description="Disordered" evidence="6">
    <location>
        <begin position="482"/>
        <end position="504"/>
    </location>
</feature>
<feature type="transmembrane region" description="Helical" evidence="5">
    <location>
        <begin position="254"/>
        <end position="273"/>
    </location>
</feature>
<evidence type="ECO:0000256" key="6">
    <source>
        <dbReference type="SAM" id="MobiDB-lite"/>
    </source>
</evidence>
<sequence>MSASGQRRRRGAFVPTLIVVAVLVAAFIFFANVWTDVLWYQQLGYVGVYLTENAARISVFLVVFLIMAAAVYFSIRIAYRARPVYAPDPSRQDSLGRYQAQLEPVRRAVMIGLPAVLGLFAGTAAASQWPRILLFFNQESFGQTDPQFHLDLGFYVFALPFLGFLVALLMTIVVIAGLAGLLTHYLYGAIRIQPRGVFFSHAARLQLGITVGVFLVLLAVNFWLGRYTTVQNANVGRWAGALYTDVNAVVPTRAILAVAAAIVAVLFIVAAVIGRWRLPVIGMAMLIITAVLAGGVYPWVVQQFQVRPSEQTLEKTYIQRNIDATRAAYGLDKIQVKDYKATTTATAGALRGDAETAASIRLMDPNQISAAFQQLQQFRPYYQFPQSLNVDRYTVDGKTQDTVIALREFNPSGLNASQQSWYNKHVVYTHGYGVVAAKGNTATKDGKPVFLQSGIPSTGVFGDDSKYQPRIYFGQNSPDYSIVGGASGTPREQDRPSGQEGADTQYTFTGNGGPNVGNPLNKLLYSIKFQSTDLLLSDGVNADSQILYNRDPKDRVQKAAPYLTVDGNPYPAVVDGRVKWIVDGYTTSSDMPYSQQSQLDSATTDSQTVSGRNAAQPSDSVNYIRNSVKATVDAYDGSVTLYAWDDQDPLLKAWQKIFPNTLKPISDMSGDLMSHVRYPEDLFKVQRELLGRYHVTNPDSFYKNDDAWSVPNDPTTKSSDTTTPVKQPPYYMSMQMPGESTSAFRLTSSFIPQTVGGDARNVLYGFLAANGDAGSTKGVKDPKYGQMELLSIPPETQVPGPGQVQNFFNSNTTASNELNILSRGASTVVYGNLLTVPVGGGLLYVQPVYLKSTGDTAYPTLQRVLVAFGDNVGFAPTLDAALDQVFGGNSGTKAGDAANNSGGNTTPPPTTGGGAQGGGSAADLKAALNDAKSAIDAGQAALKNGDFSAYGDAQKKLQDALNRAIAADSAQPSGSGTASPAPSSTPSPSPSK</sequence>
<evidence type="ECO:0000256" key="1">
    <source>
        <dbReference type="ARBA" id="ARBA00022475"/>
    </source>
</evidence>
<evidence type="ECO:0000256" key="5">
    <source>
        <dbReference type="HAMAP-Rule" id="MF_01600"/>
    </source>
</evidence>
<organism evidence="7 8">
    <name type="scientific">Arthrobacter horti</name>
    <dbReference type="NCBI Taxonomy" id="3068273"/>
    <lineage>
        <taxon>Bacteria</taxon>
        <taxon>Bacillati</taxon>
        <taxon>Actinomycetota</taxon>
        <taxon>Actinomycetes</taxon>
        <taxon>Micrococcales</taxon>
        <taxon>Micrococcaceae</taxon>
        <taxon>Arthrobacter</taxon>
    </lineage>
</organism>
<proteinExistence type="inferred from homology"/>
<dbReference type="Proteomes" id="UP001232725">
    <property type="component" value="Unassembled WGS sequence"/>
</dbReference>
<evidence type="ECO:0000313" key="7">
    <source>
        <dbReference type="EMBL" id="MDP5227193.1"/>
    </source>
</evidence>
<keyword evidence="4 5" id="KW-0472">Membrane</keyword>
<dbReference type="InterPro" id="IPR005372">
    <property type="entry name" value="UPF0182"/>
</dbReference>
<feature type="transmembrane region" description="Helical" evidence="5">
    <location>
        <begin position="54"/>
        <end position="75"/>
    </location>
</feature>
<evidence type="ECO:0000256" key="4">
    <source>
        <dbReference type="ARBA" id="ARBA00023136"/>
    </source>
</evidence>
<dbReference type="Pfam" id="PF03699">
    <property type="entry name" value="UPF0182"/>
    <property type="match status" value="1"/>
</dbReference>
<dbReference type="PANTHER" id="PTHR39344:SF1">
    <property type="entry name" value="UPF0182 PROTEIN SLL1060"/>
    <property type="match status" value="1"/>
</dbReference>
<name>A0ABT9INN6_9MICC</name>
<feature type="compositionally biased region" description="Pro residues" evidence="6">
    <location>
        <begin position="983"/>
        <end position="992"/>
    </location>
</feature>
<dbReference type="EMBL" id="JAVALS010000004">
    <property type="protein sequence ID" value="MDP5227193.1"/>
    <property type="molecule type" value="Genomic_DNA"/>
</dbReference>
<feature type="transmembrane region" description="Helical" evidence="5">
    <location>
        <begin position="280"/>
        <end position="300"/>
    </location>
</feature>
<protein>
    <recommendedName>
        <fullName evidence="5">UPF0182 protein Q9R02_08520</fullName>
    </recommendedName>
</protein>
<keyword evidence="2 5" id="KW-0812">Transmembrane</keyword>
<feature type="region of interest" description="Disordered" evidence="6">
    <location>
        <begin position="893"/>
        <end position="920"/>
    </location>
</feature>
<keyword evidence="1 5" id="KW-1003">Cell membrane</keyword>
<feature type="transmembrane region" description="Helical" evidence="5">
    <location>
        <begin position="203"/>
        <end position="224"/>
    </location>
</feature>
<feature type="transmembrane region" description="Helical" evidence="5">
    <location>
        <begin position="108"/>
        <end position="132"/>
    </location>
</feature>
<feature type="region of interest" description="Disordered" evidence="6">
    <location>
        <begin position="963"/>
        <end position="992"/>
    </location>
</feature>
<feature type="compositionally biased region" description="Low complexity" evidence="6">
    <location>
        <begin position="713"/>
        <end position="725"/>
    </location>
</feature>
<feature type="transmembrane region" description="Helical" evidence="5">
    <location>
        <begin position="12"/>
        <end position="34"/>
    </location>
</feature>
<comment type="subcellular location">
    <subcellularLocation>
        <location evidence="5">Cell membrane</location>
        <topology evidence="5">Multi-pass membrane protein</topology>
    </subcellularLocation>
</comment>
<accession>A0ABT9INN6</accession>
<feature type="region of interest" description="Disordered" evidence="6">
    <location>
        <begin position="706"/>
        <end position="726"/>
    </location>
</feature>
<dbReference type="NCBIfam" id="NF000825">
    <property type="entry name" value="PRK00068.1"/>
    <property type="match status" value="1"/>
</dbReference>
<feature type="compositionally biased region" description="Low complexity" evidence="6">
    <location>
        <begin position="972"/>
        <end position="982"/>
    </location>
</feature>
<comment type="similarity">
    <text evidence="5">Belongs to the UPF0182 family.</text>
</comment>
<reference evidence="7 8" key="1">
    <citation type="submission" date="2023-08" db="EMBL/GenBank/DDBJ databases">
        <title>Arthrobacter horti sp. nov., isolated from forest soil.</title>
        <authorList>
            <person name="Park M."/>
        </authorList>
    </citation>
    <scope>NUCLEOTIDE SEQUENCE [LARGE SCALE GENOMIC DNA]</scope>
    <source>
        <strain evidence="7 8">YJM1</strain>
    </source>
</reference>
<dbReference type="RefSeq" id="WP_305996241.1">
    <property type="nucleotide sequence ID" value="NZ_JAVALS010000004.1"/>
</dbReference>
<dbReference type="PANTHER" id="PTHR39344">
    <property type="entry name" value="UPF0182 PROTEIN SLL1060"/>
    <property type="match status" value="1"/>
</dbReference>
<evidence type="ECO:0000313" key="8">
    <source>
        <dbReference type="Proteomes" id="UP001232725"/>
    </source>
</evidence>
<keyword evidence="3 5" id="KW-1133">Transmembrane helix</keyword>
<feature type="region of interest" description="Disordered" evidence="6">
    <location>
        <begin position="590"/>
        <end position="618"/>
    </location>
</feature>
<gene>
    <name evidence="7" type="ORF">Q9R02_08520</name>
</gene>
<comment type="caution">
    <text evidence="7">The sequence shown here is derived from an EMBL/GenBank/DDBJ whole genome shotgun (WGS) entry which is preliminary data.</text>
</comment>
<evidence type="ECO:0000256" key="2">
    <source>
        <dbReference type="ARBA" id="ARBA00022692"/>
    </source>
</evidence>
<evidence type="ECO:0000256" key="3">
    <source>
        <dbReference type="ARBA" id="ARBA00022989"/>
    </source>
</evidence>
<feature type="compositionally biased region" description="Gly residues" evidence="6">
    <location>
        <begin position="911"/>
        <end position="920"/>
    </location>
</feature>